<dbReference type="RefSeq" id="WP_068038348.1">
    <property type="nucleotide sequence ID" value="NZ_JAAXOO010000007.1"/>
</dbReference>
<dbReference type="Pfam" id="PF00440">
    <property type="entry name" value="TetR_N"/>
    <property type="match status" value="1"/>
</dbReference>
<evidence type="ECO:0000313" key="5">
    <source>
        <dbReference type="EMBL" id="NKY36458.1"/>
    </source>
</evidence>
<dbReference type="PANTHER" id="PTHR30055:SF146">
    <property type="entry name" value="HTH-TYPE TRANSCRIPTIONAL DUAL REGULATOR CECR"/>
    <property type="match status" value="1"/>
</dbReference>
<dbReference type="InterPro" id="IPR050109">
    <property type="entry name" value="HTH-type_TetR-like_transc_reg"/>
</dbReference>
<dbReference type="GO" id="GO:0003700">
    <property type="term" value="F:DNA-binding transcription factor activity"/>
    <property type="evidence" value="ECO:0007669"/>
    <property type="project" value="TreeGrafter"/>
</dbReference>
<dbReference type="GO" id="GO:0000976">
    <property type="term" value="F:transcription cis-regulatory region binding"/>
    <property type="evidence" value="ECO:0007669"/>
    <property type="project" value="TreeGrafter"/>
</dbReference>
<name>A0A846XJQ0_9NOCA</name>
<dbReference type="InterPro" id="IPR001647">
    <property type="entry name" value="HTH_TetR"/>
</dbReference>
<dbReference type="Proteomes" id="UP000565715">
    <property type="component" value="Unassembled WGS sequence"/>
</dbReference>
<evidence type="ECO:0000256" key="3">
    <source>
        <dbReference type="SAM" id="MobiDB-lite"/>
    </source>
</evidence>
<dbReference type="AlphaFoldDB" id="A0A846XJQ0"/>
<organism evidence="5 6">
    <name type="scientific">Nocardia speluncae</name>
    <dbReference type="NCBI Taxonomy" id="419477"/>
    <lineage>
        <taxon>Bacteria</taxon>
        <taxon>Bacillati</taxon>
        <taxon>Actinomycetota</taxon>
        <taxon>Actinomycetes</taxon>
        <taxon>Mycobacteriales</taxon>
        <taxon>Nocardiaceae</taxon>
        <taxon>Nocardia</taxon>
    </lineage>
</organism>
<keyword evidence="6" id="KW-1185">Reference proteome</keyword>
<keyword evidence="1 2" id="KW-0238">DNA-binding</keyword>
<gene>
    <name evidence="5" type="ORF">HGA13_25810</name>
</gene>
<protein>
    <submittedName>
        <fullName evidence="5">TetR/AcrR family transcriptional regulator</fullName>
    </submittedName>
</protein>
<feature type="domain" description="HTH tetR-type" evidence="4">
    <location>
        <begin position="7"/>
        <end position="67"/>
    </location>
</feature>
<evidence type="ECO:0000313" key="6">
    <source>
        <dbReference type="Proteomes" id="UP000565715"/>
    </source>
</evidence>
<dbReference type="Gene3D" id="1.10.357.10">
    <property type="entry name" value="Tetracycline Repressor, domain 2"/>
    <property type="match status" value="1"/>
</dbReference>
<dbReference type="EMBL" id="JAAXOO010000007">
    <property type="protein sequence ID" value="NKY36458.1"/>
    <property type="molecule type" value="Genomic_DNA"/>
</dbReference>
<feature type="DNA-binding region" description="H-T-H motif" evidence="2">
    <location>
        <begin position="30"/>
        <end position="49"/>
    </location>
</feature>
<comment type="caution">
    <text evidence="5">The sequence shown here is derived from an EMBL/GenBank/DDBJ whole genome shotgun (WGS) entry which is preliminary data.</text>
</comment>
<accession>A0A846XJQ0</accession>
<feature type="region of interest" description="Disordered" evidence="3">
    <location>
        <begin position="182"/>
        <end position="204"/>
    </location>
</feature>
<reference evidence="5 6" key="1">
    <citation type="submission" date="2020-04" db="EMBL/GenBank/DDBJ databases">
        <title>MicrobeNet Type strains.</title>
        <authorList>
            <person name="Nicholson A.C."/>
        </authorList>
    </citation>
    <scope>NUCLEOTIDE SEQUENCE [LARGE SCALE GENOMIC DNA]</scope>
    <source>
        <strain evidence="5 6">DSM 45078</strain>
    </source>
</reference>
<evidence type="ECO:0000259" key="4">
    <source>
        <dbReference type="PROSITE" id="PS50977"/>
    </source>
</evidence>
<dbReference type="PROSITE" id="PS50977">
    <property type="entry name" value="HTH_TETR_2"/>
    <property type="match status" value="1"/>
</dbReference>
<sequence length="204" mass="22167">MPRARSTETRDRIQAAALELFAAHGIRETSLRQIAERLGITKPALYYHFASREDLLRSLVQPLVDEIDAVIAADEARSADEPVDARELLTRYFDVSYEHRAVTALLLRDIAPLGELGFLQNVVNWRRRLTTLLVGPDAGVADRARAIVALGGLGDCLVLLADVPVDELRTAAVDAACAALGDGSPAATPRRPDPVDGADHRRSE</sequence>
<feature type="compositionally biased region" description="Basic and acidic residues" evidence="3">
    <location>
        <begin position="190"/>
        <end position="204"/>
    </location>
</feature>
<dbReference type="InterPro" id="IPR009057">
    <property type="entry name" value="Homeodomain-like_sf"/>
</dbReference>
<proteinExistence type="predicted"/>
<evidence type="ECO:0000256" key="2">
    <source>
        <dbReference type="PROSITE-ProRule" id="PRU00335"/>
    </source>
</evidence>
<dbReference type="SUPFAM" id="SSF46689">
    <property type="entry name" value="Homeodomain-like"/>
    <property type="match status" value="1"/>
</dbReference>
<dbReference type="PRINTS" id="PR00455">
    <property type="entry name" value="HTHTETR"/>
</dbReference>
<evidence type="ECO:0000256" key="1">
    <source>
        <dbReference type="ARBA" id="ARBA00023125"/>
    </source>
</evidence>
<dbReference type="PANTHER" id="PTHR30055">
    <property type="entry name" value="HTH-TYPE TRANSCRIPTIONAL REGULATOR RUTR"/>
    <property type="match status" value="1"/>
</dbReference>